<dbReference type="Gene3D" id="1.10.150.50">
    <property type="entry name" value="Transcription Factor, Ets-1"/>
    <property type="match status" value="1"/>
</dbReference>
<dbReference type="PROSITE" id="PS51079">
    <property type="entry name" value="MBT"/>
    <property type="match status" value="4"/>
</dbReference>
<dbReference type="Gene3D" id="2.30.30.140">
    <property type="match status" value="4"/>
</dbReference>
<protein>
    <recommendedName>
        <fullName evidence="18">Polycomb protein Sfmbt</fullName>
    </recommendedName>
</protein>
<dbReference type="SMART" id="SM00561">
    <property type="entry name" value="MBT"/>
    <property type="match status" value="4"/>
</dbReference>
<feature type="repeat" description="MBT" evidence="12">
    <location>
        <begin position="526"/>
        <end position="620"/>
    </location>
</feature>
<feature type="compositionally biased region" description="Polar residues" evidence="13">
    <location>
        <begin position="1"/>
        <end position="19"/>
    </location>
</feature>
<evidence type="ECO:0008006" key="18">
    <source>
        <dbReference type="Google" id="ProtNLM"/>
    </source>
</evidence>
<organism evidence="16 17">
    <name type="scientific">Orchesella dallaii</name>
    <dbReference type="NCBI Taxonomy" id="48710"/>
    <lineage>
        <taxon>Eukaryota</taxon>
        <taxon>Metazoa</taxon>
        <taxon>Ecdysozoa</taxon>
        <taxon>Arthropoda</taxon>
        <taxon>Hexapoda</taxon>
        <taxon>Collembola</taxon>
        <taxon>Entomobryomorpha</taxon>
        <taxon>Entomobryoidea</taxon>
        <taxon>Orchesellidae</taxon>
        <taxon>Orchesellinae</taxon>
        <taxon>Orchesella</taxon>
    </lineage>
</organism>
<evidence type="ECO:0000259" key="15">
    <source>
        <dbReference type="PROSITE" id="PS51024"/>
    </source>
</evidence>
<evidence type="ECO:0000256" key="5">
    <source>
        <dbReference type="ARBA" id="ARBA00022833"/>
    </source>
</evidence>
<keyword evidence="4 11" id="KW-0863">Zinc-finger</keyword>
<dbReference type="EMBL" id="CAXLJM020000013">
    <property type="protein sequence ID" value="CAL8079729.1"/>
    <property type="molecule type" value="Genomic_DNA"/>
</dbReference>
<dbReference type="PANTHER" id="PTHR12247">
    <property type="entry name" value="POLYCOMB GROUP PROTEIN"/>
    <property type="match status" value="1"/>
</dbReference>
<name>A0ABP1PZ73_9HEXA</name>
<dbReference type="PROSITE" id="PS50105">
    <property type="entry name" value="SAM_DOMAIN"/>
    <property type="match status" value="1"/>
</dbReference>
<keyword evidence="6" id="KW-0156">Chromatin regulator</keyword>
<feature type="region of interest" description="Disordered" evidence="13">
    <location>
        <begin position="56"/>
        <end position="87"/>
    </location>
</feature>
<keyword evidence="10" id="KW-0539">Nucleus</keyword>
<keyword evidence="2" id="KW-0479">Metal-binding</keyword>
<dbReference type="CDD" id="cd20100">
    <property type="entry name" value="MBT_dSfmbt-like_rpt4"/>
    <property type="match status" value="1"/>
</dbReference>
<feature type="repeat" description="MBT" evidence="12">
    <location>
        <begin position="316"/>
        <end position="422"/>
    </location>
</feature>
<dbReference type="Proteomes" id="UP001642540">
    <property type="component" value="Unassembled WGS sequence"/>
</dbReference>
<evidence type="ECO:0000259" key="14">
    <source>
        <dbReference type="PROSITE" id="PS50105"/>
    </source>
</evidence>
<feature type="region of interest" description="Disordered" evidence="13">
    <location>
        <begin position="619"/>
        <end position="796"/>
    </location>
</feature>
<keyword evidence="5" id="KW-0862">Zinc</keyword>
<evidence type="ECO:0000256" key="13">
    <source>
        <dbReference type="SAM" id="MobiDB-lite"/>
    </source>
</evidence>
<keyword evidence="7" id="KW-0805">Transcription regulation</keyword>
<feature type="compositionally biased region" description="Polar residues" evidence="13">
    <location>
        <begin position="158"/>
        <end position="167"/>
    </location>
</feature>
<keyword evidence="8" id="KW-0238">DNA-binding</keyword>
<dbReference type="InterPro" id="IPR013761">
    <property type="entry name" value="SAM/pointed_sf"/>
</dbReference>
<evidence type="ECO:0000256" key="11">
    <source>
        <dbReference type="PROSITE-ProRule" id="PRU00367"/>
    </source>
</evidence>
<evidence type="ECO:0000256" key="6">
    <source>
        <dbReference type="ARBA" id="ARBA00022853"/>
    </source>
</evidence>
<gene>
    <name evidence="16" type="ORF">ODALV1_LOCUS4453</name>
</gene>
<keyword evidence="9" id="KW-0804">Transcription</keyword>
<feature type="compositionally biased region" description="Basic residues" evidence="13">
    <location>
        <begin position="631"/>
        <end position="641"/>
    </location>
</feature>
<evidence type="ECO:0000256" key="7">
    <source>
        <dbReference type="ARBA" id="ARBA00023015"/>
    </source>
</evidence>
<dbReference type="InterPro" id="IPR001660">
    <property type="entry name" value="SAM"/>
</dbReference>
<evidence type="ECO:0000313" key="16">
    <source>
        <dbReference type="EMBL" id="CAL8079729.1"/>
    </source>
</evidence>
<reference evidence="16 17" key="1">
    <citation type="submission" date="2024-08" db="EMBL/GenBank/DDBJ databases">
        <authorList>
            <person name="Cucini C."/>
            <person name="Frati F."/>
        </authorList>
    </citation>
    <scope>NUCLEOTIDE SEQUENCE [LARGE SCALE GENOMIC DNA]</scope>
</reference>
<dbReference type="Gene3D" id="3.30.60.160">
    <property type="match status" value="1"/>
</dbReference>
<dbReference type="InterPro" id="IPR004092">
    <property type="entry name" value="Mbt"/>
</dbReference>
<feature type="compositionally biased region" description="Low complexity" evidence="13">
    <location>
        <begin position="168"/>
        <end position="179"/>
    </location>
</feature>
<comment type="caution">
    <text evidence="16">The sequence shown here is derived from an EMBL/GenBank/DDBJ whole genome shotgun (WGS) entry which is preliminary data.</text>
</comment>
<evidence type="ECO:0000256" key="10">
    <source>
        <dbReference type="ARBA" id="ARBA00023242"/>
    </source>
</evidence>
<evidence type="ECO:0000256" key="3">
    <source>
        <dbReference type="ARBA" id="ARBA00022737"/>
    </source>
</evidence>
<dbReference type="SMART" id="SM00454">
    <property type="entry name" value="SAM"/>
    <property type="match status" value="1"/>
</dbReference>
<feature type="domain" description="SAM" evidence="14">
    <location>
        <begin position="810"/>
        <end position="873"/>
    </location>
</feature>
<evidence type="ECO:0000256" key="1">
    <source>
        <dbReference type="ARBA" id="ARBA00004123"/>
    </source>
</evidence>
<evidence type="ECO:0000256" key="2">
    <source>
        <dbReference type="ARBA" id="ARBA00022723"/>
    </source>
</evidence>
<feature type="repeat" description="MBT" evidence="12">
    <location>
        <begin position="427"/>
        <end position="519"/>
    </location>
</feature>
<evidence type="ECO:0000256" key="8">
    <source>
        <dbReference type="ARBA" id="ARBA00023125"/>
    </source>
</evidence>
<feature type="compositionally biased region" description="Polar residues" evidence="13">
    <location>
        <begin position="71"/>
        <end position="86"/>
    </location>
</feature>
<accession>A0ABP1PZ73</accession>
<evidence type="ECO:0000256" key="12">
    <source>
        <dbReference type="PROSITE-ProRule" id="PRU00459"/>
    </source>
</evidence>
<dbReference type="PROSITE" id="PS51024">
    <property type="entry name" value="ZF_FCS"/>
    <property type="match status" value="1"/>
</dbReference>
<feature type="compositionally biased region" description="Polar residues" evidence="13">
    <location>
        <begin position="705"/>
        <end position="714"/>
    </location>
</feature>
<evidence type="ECO:0000256" key="4">
    <source>
        <dbReference type="ARBA" id="ARBA00022771"/>
    </source>
</evidence>
<sequence length="882" mass="96382">MSMTMASTDDKPSMSSTGKSAAPKVLPLLSQSTWSGNTAALESNGVSITVVNPRGSNSSVASIAKTPTPAPTTSNGVSCKTAVSPSESPPVLEDYSVKCDNCGRLGVKSTYKIKQKNFCSVQCSKIMGKPADRAPKAQVRPHAAITSDADAEDIDGSSRCSSPVDGQSTVRSSSSASNSVNDYDAEGAPKNKKKKVEVDPTFDWKTMMNNVDFKAASVGLMKHAPLSRMWDNVTIGMKLEVENKDIDPRNHQIAFWVASVVKIQGYLVLLRFEGFGNDPTGDFWINLCSHDIHHVGWCANKGKPLIPPRSISRKFTDWRNFLVNRLTGARTLPQNFQAKVQSSLKSKYEVGDQLEVVDKNRICQLRLATVRKIVGRRLHVEYFDSTEDGACAIFSGFWCHEESRLIHPKGWAKTIGHEIVAPRHYNPNELLPTPYDKEFEEMDLQVGMKLEAIDPLNLSAICAATIKKVLRRGYVMVRVDSYEEDSSADGSDWFCYHISSPYVFPCGFCEENGITLTPPKKWEDNFQWTRYLTEIGARAAPVKQKKTINHKYKAGMKVEAADLMDPRLICVATISHIVGRLLKIHFDGWEEEYDQWLDARSPDIYPVGWCELVNHKLEAPRPPQKPLQPVKKGKKGKKKGPVRGGKVGPGRPPKSTTPIPPSSTQVVKKAALPKVETTEPIPAKASAVGTTSRRSSIQQQAQQLKVEQNATSTVPEEMDTSPIIASPPESPVLPKMEIDSGTNNTDSESIGLENLNGGTRLGGSAKTESTSRKSSTDTESSSTGVPPKIPILSPDNLDPSCCENVDPSIWGPKEVVAFLDTNGCGDHSDGFLKNKISGSSLLALTKDQIVILTGMKVGPALKILSLIDQLKRSVKSRNALGK</sequence>
<dbReference type="Pfam" id="PF00536">
    <property type="entry name" value="SAM_1"/>
    <property type="match status" value="1"/>
</dbReference>
<feature type="region of interest" description="Disordered" evidence="13">
    <location>
        <begin position="1"/>
        <end position="22"/>
    </location>
</feature>
<dbReference type="InterPro" id="IPR038603">
    <property type="entry name" value="Znf_FCS_sf"/>
</dbReference>
<evidence type="ECO:0000256" key="9">
    <source>
        <dbReference type="ARBA" id="ARBA00023163"/>
    </source>
</evidence>
<dbReference type="Pfam" id="PF02820">
    <property type="entry name" value="MBT"/>
    <property type="match status" value="4"/>
</dbReference>
<feature type="compositionally biased region" description="Polar residues" evidence="13">
    <location>
        <begin position="688"/>
        <end position="697"/>
    </location>
</feature>
<keyword evidence="17" id="KW-1185">Reference proteome</keyword>
<dbReference type="SUPFAM" id="SSF47769">
    <property type="entry name" value="SAM/Pointed domain"/>
    <property type="match status" value="1"/>
</dbReference>
<comment type="subcellular location">
    <subcellularLocation>
        <location evidence="1">Nucleus</location>
    </subcellularLocation>
</comment>
<feature type="domain" description="FCS-type" evidence="15">
    <location>
        <begin position="90"/>
        <end position="125"/>
    </location>
</feature>
<proteinExistence type="predicted"/>
<feature type="repeat" description="MBT" evidence="12">
    <location>
        <begin position="202"/>
        <end position="308"/>
    </location>
</feature>
<evidence type="ECO:0000313" key="17">
    <source>
        <dbReference type="Proteomes" id="UP001642540"/>
    </source>
</evidence>
<keyword evidence="3" id="KW-0677">Repeat</keyword>
<dbReference type="SUPFAM" id="SSF63748">
    <property type="entry name" value="Tudor/PWWP/MBT"/>
    <property type="match status" value="4"/>
</dbReference>
<dbReference type="InterPro" id="IPR050548">
    <property type="entry name" value="PcG_chromatin_remod_factors"/>
</dbReference>
<feature type="region of interest" description="Disordered" evidence="13">
    <location>
        <begin position="130"/>
        <end position="196"/>
    </location>
</feature>
<dbReference type="InterPro" id="IPR012313">
    <property type="entry name" value="Znf_FCS"/>
</dbReference>